<dbReference type="Pfam" id="PF06722">
    <property type="entry name" value="EryCIII-like_C"/>
    <property type="match status" value="1"/>
</dbReference>
<dbReference type="PANTHER" id="PTHR48050">
    <property type="entry name" value="STEROL 3-BETA-GLUCOSYLTRANSFERASE"/>
    <property type="match status" value="1"/>
</dbReference>
<evidence type="ECO:0000313" key="7">
    <source>
        <dbReference type="Proteomes" id="UP000007882"/>
    </source>
</evidence>
<proteinExistence type="inferred from homology"/>
<dbReference type="InterPro" id="IPR048284">
    <property type="entry name" value="EryCIII-like_N"/>
</dbReference>
<dbReference type="InterPro" id="IPR050426">
    <property type="entry name" value="Glycosyltransferase_28"/>
</dbReference>
<evidence type="ECO:0000313" key="6">
    <source>
        <dbReference type="EMBL" id="BAL90276.1"/>
    </source>
</evidence>
<feature type="domain" description="Erythromycin biosynthesis protein CIII-like C-terminal" evidence="4">
    <location>
        <begin position="255"/>
        <end position="393"/>
    </location>
</feature>
<evidence type="ECO:0000256" key="1">
    <source>
        <dbReference type="ARBA" id="ARBA00006962"/>
    </source>
</evidence>
<dbReference type="InterPro" id="IPR002213">
    <property type="entry name" value="UDP_glucos_trans"/>
</dbReference>
<dbReference type="GO" id="GO:0017000">
    <property type="term" value="P:antibiotic biosynthetic process"/>
    <property type="evidence" value="ECO:0007669"/>
    <property type="project" value="UniProtKB-ARBA"/>
</dbReference>
<dbReference type="EMBL" id="AP012319">
    <property type="protein sequence ID" value="BAL90276.1"/>
    <property type="molecule type" value="Genomic_DNA"/>
</dbReference>
<accession>I0HB89</accession>
<dbReference type="KEGG" id="ams:AMIS_50560"/>
<evidence type="ECO:0000256" key="2">
    <source>
        <dbReference type="ARBA" id="ARBA00022676"/>
    </source>
</evidence>
<dbReference type="FunFam" id="3.40.50.2000:FF:000072">
    <property type="entry name" value="Glycosyl transferase"/>
    <property type="match status" value="1"/>
</dbReference>
<sequence>MRILFPAAPGYGLMLPLVPLVHAARAAGHEVLVATTAHMTRVAADSGLLVTDVFPSRDVGEDLVAGSAEGDLPGGYPELVREMRPFELFTLAMTEGTIAAGRDFRADLVIYCSDHMAGKLASTALGVPAVEVGNRVSWSMRDPEFRDGREHNARMGVVSEHAPVVRDLRARLGLGDRGPDVVARIDPRAPSFGGLTGEEPDARDGVPWLPMRYVPYNGGGVLPPWAMRPPRRPRICLTLGTVAPLLPGGGGLGVLLDALGGLDAEVILADDESDLSAHRLPGNVLPAGFVPLNGILRDCALVVHHGGSGTTATALHHGVPQLVVPGGADNELCARKVAESKVGLALAPADADAGTVRATAEQILRDEAFRSAASAVQAEIAGQPAPAEVLRRILHGR</sequence>
<dbReference type="Gene3D" id="3.40.50.2000">
    <property type="entry name" value="Glycogen Phosphorylase B"/>
    <property type="match status" value="2"/>
</dbReference>
<keyword evidence="3" id="KW-0808">Transferase</keyword>
<dbReference type="AlphaFoldDB" id="I0HB89"/>
<reference evidence="6 7" key="1">
    <citation type="submission" date="2012-02" db="EMBL/GenBank/DDBJ databases">
        <title>Complete genome sequence of Actinoplanes missouriensis 431 (= NBRC 102363).</title>
        <authorList>
            <person name="Ohnishi Y."/>
            <person name="Ishikawa J."/>
            <person name="Sekine M."/>
            <person name="Hosoyama A."/>
            <person name="Harada T."/>
            <person name="Narita H."/>
            <person name="Hata T."/>
            <person name="Konno Y."/>
            <person name="Tutikane K."/>
            <person name="Fujita N."/>
            <person name="Horinouchi S."/>
            <person name="Hayakawa M."/>
        </authorList>
    </citation>
    <scope>NUCLEOTIDE SEQUENCE [LARGE SCALE GENOMIC DNA]</scope>
    <source>
        <strain evidence="7">ATCC 14538 / DSM 43046 / CBS 188.64 / JCM 3121 / NBRC 102363 / NCIMB 12654 / NRRL B-3342 / UNCC 431</strain>
    </source>
</reference>
<dbReference type="Pfam" id="PF21036">
    <property type="entry name" value="EryCIII-like_N"/>
    <property type="match status" value="1"/>
</dbReference>
<evidence type="ECO:0000256" key="3">
    <source>
        <dbReference type="ARBA" id="ARBA00022679"/>
    </source>
</evidence>
<organism evidence="6 7">
    <name type="scientific">Actinoplanes missouriensis (strain ATCC 14538 / DSM 43046 / CBS 188.64 / JCM 3121 / NBRC 102363 / NCIMB 12654 / NRRL B-3342 / UNCC 431)</name>
    <dbReference type="NCBI Taxonomy" id="512565"/>
    <lineage>
        <taxon>Bacteria</taxon>
        <taxon>Bacillati</taxon>
        <taxon>Actinomycetota</taxon>
        <taxon>Actinomycetes</taxon>
        <taxon>Micromonosporales</taxon>
        <taxon>Micromonosporaceae</taxon>
        <taxon>Actinoplanes</taxon>
    </lineage>
</organism>
<keyword evidence="7" id="KW-1185">Reference proteome</keyword>
<dbReference type="GO" id="GO:0008194">
    <property type="term" value="F:UDP-glycosyltransferase activity"/>
    <property type="evidence" value="ECO:0007669"/>
    <property type="project" value="InterPro"/>
</dbReference>
<dbReference type="PANTHER" id="PTHR48050:SF13">
    <property type="entry name" value="STEROL 3-BETA-GLUCOSYLTRANSFERASE UGT80A2"/>
    <property type="match status" value="1"/>
</dbReference>
<evidence type="ECO:0000259" key="5">
    <source>
        <dbReference type="Pfam" id="PF21036"/>
    </source>
</evidence>
<protein>
    <recommendedName>
        <fullName evidence="8">Glycosyltransferase</fullName>
    </recommendedName>
</protein>
<keyword evidence="2" id="KW-0328">Glycosyltransferase</keyword>
<dbReference type="GO" id="GO:0016758">
    <property type="term" value="F:hexosyltransferase activity"/>
    <property type="evidence" value="ECO:0007669"/>
    <property type="project" value="UniProtKB-ARBA"/>
</dbReference>
<dbReference type="STRING" id="512565.AMIS_50560"/>
<dbReference type="InterPro" id="IPR010610">
    <property type="entry name" value="EryCIII-like_C"/>
</dbReference>
<dbReference type="RefSeq" id="WP_014445165.1">
    <property type="nucleotide sequence ID" value="NC_017093.1"/>
</dbReference>
<dbReference type="CDD" id="cd03784">
    <property type="entry name" value="GT1_Gtf-like"/>
    <property type="match status" value="1"/>
</dbReference>
<evidence type="ECO:0008006" key="8">
    <source>
        <dbReference type="Google" id="ProtNLM"/>
    </source>
</evidence>
<dbReference type="PATRIC" id="fig|512565.3.peg.5049"/>
<gene>
    <name evidence="6" type="ordered locus">AMIS_50560</name>
</gene>
<dbReference type="eggNOG" id="COG1819">
    <property type="taxonomic scope" value="Bacteria"/>
</dbReference>
<dbReference type="SUPFAM" id="SSF53756">
    <property type="entry name" value="UDP-Glycosyltransferase/glycogen phosphorylase"/>
    <property type="match status" value="1"/>
</dbReference>
<feature type="domain" description="Erythromycin biosynthesis protein CIII-like N-terminal" evidence="5">
    <location>
        <begin position="23"/>
        <end position="240"/>
    </location>
</feature>
<dbReference type="Proteomes" id="UP000007882">
    <property type="component" value="Chromosome"/>
</dbReference>
<evidence type="ECO:0000259" key="4">
    <source>
        <dbReference type="Pfam" id="PF06722"/>
    </source>
</evidence>
<comment type="similarity">
    <text evidence="1">Belongs to the glycosyltransferase 28 family.</text>
</comment>
<name>I0HB89_ACTM4</name>
<dbReference type="HOGENOM" id="CLU_000537_7_4_11"/>